<evidence type="ECO:0000313" key="2">
    <source>
        <dbReference type="Proteomes" id="UP001224516"/>
    </source>
</evidence>
<organism evidence="1 2">
    <name type="scientific">Chromobacterium amazonense</name>
    <dbReference type="NCBI Taxonomy" id="1382803"/>
    <lineage>
        <taxon>Bacteria</taxon>
        <taxon>Pseudomonadati</taxon>
        <taxon>Pseudomonadota</taxon>
        <taxon>Betaproteobacteria</taxon>
        <taxon>Neisseriales</taxon>
        <taxon>Chromobacteriaceae</taxon>
        <taxon>Chromobacterium</taxon>
    </lineage>
</organism>
<proteinExistence type="predicted"/>
<dbReference type="RefSeq" id="WP_307909712.1">
    <property type="nucleotide sequence ID" value="NZ_JAVFJF020000021.1"/>
</dbReference>
<comment type="caution">
    <text evidence="1">The sequence shown here is derived from an EMBL/GenBank/DDBJ whole genome shotgun (WGS) entry which is preliminary data.</text>
</comment>
<reference evidence="1 2" key="1">
    <citation type="submission" date="2023-12" db="EMBL/GenBank/DDBJ databases">
        <title>Evaluation and characterization of a potential secondary metabolite violacein from indigenous Chromobacterium amazonense SAM215.</title>
        <authorList>
            <person name="Tarafdar M.R."/>
            <person name="Abedin S.M."/>
            <person name="Atiqua A."/>
            <person name="Saha A."/>
            <person name="Khan S.N."/>
        </authorList>
    </citation>
    <scope>NUCLEOTIDE SEQUENCE [LARGE SCALE GENOMIC DNA]</scope>
    <source>
        <strain evidence="1 2">SAM215</strain>
    </source>
</reference>
<keyword evidence="2" id="KW-1185">Reference proteome</keyword>
<sequence length="63" mass="7065">MITNDHRTATDKEVEFLEFFADKFAETTLNIENSNVNLSHFSQALSETKSALPDELAALFGDE</sequence>
<dbReference type="EMBL" id="JAVFJF020000021">
    <property type="protein sequence ID" value="MEJ8675348.1"/>
    <property type="molecule type" value="Genomic_DNA"/>
</dbReference>
<gene>
    <name evidence="1" type="ORF">QCL97_011485</name>
</gene>
<accession>A0ABU8V2E8</accession>
<protein>
    <submittedName>
        <fullName evidence="1">Uncharacterized protein</fullName>
    </submittedName>
</protein>
<dbReference type="Proteomes" id="UP001224516">
    <property type="component" value="Unassembled WGS sequence"/>
</dbReference>
<name>A0ABU8V2E8_9NEIS</name>
<evidence type="ECO:0000313" key="1">
    <source>
        <dbReference type="EMBL" id="MEJ8675348.1"/>
    </source>
</evidence>